<evidence type="ECO:0000256" key="5">
    <source>
        <dbReference type="ARBA" id="ARBA00023136"/>
    </source>
</evidence>
<dbReference type="PANTHER" id="PTHR23513">
    <property type="entry name" value="INTEGRAL MEMBRANE EFFLUX PROTEIN-RELATED"/>
    <property type="match status" value="1"/>
</dbReference>
<dbReference type="GO" id="GO:0022857">
    <property type="term" value="F:transmembrane transporter activity"/>
    <property type="evidence" value="ECO:0007669"/>
    <property type="project" value="InterPro"/>
</dbReference>
<dbReference type="Pfam" id="PF07690">
    <property type="entry name" value="MFS_1"/>
    <property type="match status" value="1"/>
</dbReference>
<name>A0A4R5FIP5_9ACTN</name>
<feature type="transmembrane region" description="Helical" evidence="6">
    <location>
        <begin position="96"/>
        <end position="122"/>
    </location>
</feature>
<keyword evidence="3 6" id="KW-0812">Transmembrane</keyword>
<feature type="transmembrane region" description="Helical" evidence="6">
    <location>
        <begin position="36"/>
        <end position="59"/>
    </location>
</feature>
<feature type="transmembrane region" description="Helical" evidence="6">
    <location>
        <begin position="160"/>
        <end position="179"/>
    </location>
</feature>
<feature type="transmembrane region" description="Helical" evidence="6">
    <location>
        <begin position="211"/>
        <end position="233"/>
    </location>
</feature>
<keyword evidence="5 6" id="KW-0472">Membrane</keyword>
<evidence type="ECO:0000256" key="2">
    <source>
        <dbReference type="ARBA" id="ARBA00022475"/>
    </source>
</evidence>
<dbReference type="PANTHER" id="PTHR23513:SF11">
    <property type="entry name" value="STAPHYLOFERRIN A TRANSPORTER"/>
    <property type="match status" value="1"/>
</dbReference>
<evidence type="ECO:0000256" key="4">
    <source>
        <dbReference type="ARBA" id="ARBA00022989"/>
    </source>
</evidence>
<gene>
    <name evidence="7" type="ORF">E1295_18250</name>
</gene>
<dbReference type="GO" id="GO:0005886">
    <property type="term" value="C:plasma membrane"/>
    <property type="evidence" value="ECO:0007669"/>
    <property type="project" value="UniProtKB-SubCell"/>
</dbReference>
<keyword evidence="8" id="KW-1185">Reference proteome</keyword>
<reference evidence="7 8" key="1">
    <citation type="submission" date="2019-03" db="EMBL/GenBank/DDBJ databases">
        <title>Draft genome sequences of novel Actinobacteria.</title>
        <authorList>
            <person name="Sahin N."/>
            <person name="Ay H."/>
            <person name="Saygin H."/>
        </authorList>
    </citation>
    <scope>NUCLEOTIDE SEQUENCE [LARGE SCALE GENOMIC DNA]</scope>
    <source>
        <strain evidence="7 8">6K102</strain>
    </source>
</reference>
<dbReference type="InterPro" id="IPR011701">
    <property type="entry name" value="MFS"/>
</dbReference>
<feature type="transmembrane region" description="Helical" evidence="6">
    <location>
        <begin position="134"/>
        <end position="154"/>
    </location>
</feature>
<comment type="caution">
    <text evidence="7">The sequence shown here is derived from an EMBL/GenBank/DDBJ whole genome shotgun (WGS) entry which is preliminary data.</text>
</comment>
<keyword evidence="2" id="KW-1003">Cell membrane</keyword>
<evidence type="ECO:0000256" key="1">
    <source>
        <dbReference type="ARBA" id="ARBA00004651"/>
    </source>
</evidence>
<feature type="transmembrane region" description="Helical" evidence="6">
    <location>
        <begin position="274"/>
        <end position="295"/>
    </location>
</feature>
<evidence type="ECO:0000313" key="7">
    <source>
        <dbReference type="EMBL" id="TDE51546.1"/>
    </source>
</evidence>
<dbReference type="InterPro" id="IPR036259">
    <property type="entry name" value="MFS_trans_sf"/>
</dbReference>
<evidence type="ECO:0000313" key="8">
    <source>
        <dbReference type="Proteomes" id="UP000295136"/>
    </source>
</evidence>
<dbReference type="SUPFAM" id="SSF103473">
    <property type="entry name" value="MFS general substrate transporter"/>
    <property type="match status" value="1"/>
</dbReference>
<dbReference type="Proteomes" id="UP000295136">
    <property type="component" value="Unassembled WGS sequence"/>
</dbReference>
<dbReference type="Gene3D" id="1.20.1250.20">
    <property type="entry name" value="MFS general substrate transporter like domains"/>
    <property type="match status" value="1"/>
</dbReference>
<protein>
    <submittedName>
        <fullName evidence="7">MFS transporter</fullName>
    </submittedName>
</protein>
<accession>A0A4R5FIP5</accession>
<keyword evidence="4 6" id="KW-1133">Transmembrane helix</keyword>
<dbReference type="RefSeq" id="WP_132631521.1">
    <property type="nucleotide sequence ID" value="NZ_SMLD01000042.1"/>
</dbReference>
<feature type="transmembrane region" description="Helical" evidence="6">
    <location>
        <begin position="66"/>
        <end position="90"/>
    </location>
</feature>
<proteinExistence type="predicted"/>
<organism evidence="7 8">
    <name type="scientific">Nonomuraea mesophila</name>
    <dbReference type="NCBI Taxonomy" id="2530382"/>
    <lineage>
        <taxon>Bacteria</taxon>
        <taxon>Bacillati</taxon>
        <taxon>Actinomycetota</taxon>
        <taxon>Actinomycetes</taxon>
        <taxon>Streptosporangiales</taxon>
        <taxon>Streptosporangiaceae</taxon>
        <taxon>Nonomuraea</taxon>
    </lineage>
</organism>
<sequence>MTKRLLIGRCLSALATALIPTTLTLAVLRITDDGGALGIVLASEMVPLLLLLPVGGVLADRIRPELVALLSDLVRCLAQALIALELLLGVHRLLDLALLSAVSGAAISFGSPAVPRMVVAVVRPEERLRMNTRIGVATSLSAVAAPALAGTVTVAAGPGWAAALTAAVFGCSALTLSGIRTRAPDRGEQEDAPSFGRDVAEGWREIRARPWFLACVLGHGVWHLVAGLFLTLGPVMAVRELGGEASWALIVQSGTVGMVLGVFAAPRLPIGRPLAVVQAGAACYLFPMVTLAAGAPLWVMASAYFVAMFALGLLSPLWETVVADEVPEYALGRVRSFDHLISYAARPFGLAVAAPLAAVAGVTALALTGGVLVCAANLAAILLLKKPAEAAEASPGPDPGRPITS</sequence>
<feature type="transmembrane region" description="Helical" evidence="6">
    <location>
        <begin position="245"/>
        <end position="265"/>
    </location>
</feature>
<evidence type="ECO:0000256" key="3">
    <source>
        <dbReference type="ARBA" id="ARBA00022692"/>
    </source>
</evidence>
<evidence type="ECO:0000256" key="6">
    <source>
        <dbReference type="SAM" id="Phobius"/>
    </source>
</evidence>
<dbReference type="AlphaFoldDB" id="A0A4R5FIP5"/>
<dbReference type="CDD" id="cd06173">
    <property type="entry name" value="MFS_MefA_like"/>
    <property type="match status" value="1"/>
</dbReference>
<comment type="subcellular location">
    <subcellularLocation>
        <location evidence="1">Cell membrane</location>
        <topology evidence="1">Multi-pass membrane protein</topology>
    </subcellularLocation>
</comment>
<dbReference type="EMBL" id="SMLD01000042">
    <property type="protein sequence ID" value="TDE51546.1"/>
    <property type="molecule type" value="Genomic_DNA"/>
</dbReference>